<dbReference type="InterPro" id="IPR015424">
    <property type="entry name" value="PyrdxlP-dep_Trfase"/>
</dbReference>
<evidence type="ECO:0000256" key="3">
    <source>
        <dbReference type="PIRSR" id="PIRSR000390-2"/>
    </source>
</evidence>
<proteinExistence type="inferred from homology"/>
<dbReference type="PANTHER" id="PTHR30244:SF34">
    <property type="entry name" value="DTDP-4-AMINO-4,6-DIDEOXYGALACTOSE TRANSAMINASE"/>
    <property type="match status" value="1"/>
</dbReference>
<evidence type="ECO:0000256" key="1">
    <source>
        <dbReference type="ARBA" id="ARBA00037999"/>
    </source>
</evidence>
<dbReference type="RefSeq" id="WP_207689074.1">
    <property type="nucleotide sequence ID" value="NZ_CP061799.1"/>
</dbReference>
<name>A0A975GJS2_9BACT</name>
<organism evidence="5 6">
    <name type="scientific">Desulfonema limicola</name>
    <dbReference type="NCBI Taxonomy" id="45656"/>
    <lineage>
        <taxon>Bacteria</taxon>
        <taxon>Pseudomonadati</taxon>
        <taxon>Thermodesulfobacteriota</taxon>
        <taxon>Desulfobacteria</taxon>
        <taxon>Desulfobacterales</taxon>
        <taxon>Desulfococcaceae</taxon>
        <taxon>Desulfonema</taxon>
    </lineage>
</organism>
<dbReference type="PANTHER" id="PTHR30244">
    <property type="entry name" value="TRANSAMINASE"/>
    <property type="match status" value="1"/>
</dbReference>
<dbReference type="SUPFAM" id="SSF53383">
    <property type="entry name" value="PLP-dependent transferases"/>
    <property type="match status" value="1"/>
</dbReference>
<dbReference type="PIRSF" id="PIRSF000390">
    <property type="entry name" value="PLP_StrS"/>
    <property type="match status" value="1"/>
</dbReference>
<dbReference type="Proteomes" id="UP000663720">
    <property type="component" value="Chromosome"/>
</dbReference>
<dbReference type="Gene3D" id="3.90.1150.10">
    <property type="entry name" value="Aspartate Aminotransferase, domain 1"/>
    <property type="match status" value="1"/>
</dbReference>
<dbReference type="InterPro" id="IPR015421">
    <property type="entry name" value="PyrdxlP-dep_Trfase_major"/>
</dbReference>
<evidence type="ECO:0000313" key="6">
    <source>
        <dbReference type="Proteomes" id="UP000663720"/>
    </source>
</evidence>
<dbReference type="AlphaFoldDB" id="A0A975GJS2"/>
<feature type="modified residue" description="N6-(pyridoxal phosphate)lysine" evidence="3">
    <location>
        <position position="208"/>
    </location>
</feature>
<protein>
    <submittedName>
        <fullName evidence="5">DegT/DnrJ/EryC1/StrS aminotransferase domain-containing protein</fullName>
    </submittedName>
</protein>
<dbReference type="Gene3D" id="3.40.640.10">
    <property type="entry name" value="Type I PLP-dependent aspartate aminotransferase-like (Major domain)"/>
    <property type="match status" value="1"/>
</dbReference>
<feature type="active site" description="Proton acceptor" evidence="2">
    <location>
        <position position="208"/>
    </location>
</feature>
<evidence type="ECO:0000256" key="4">
    <source>
        <dbReference type="RuleBase" id="RU004508"/>
    </source>
</evidence>
<dbReference type="GO" id="GO:0008483">
    <property type="term" value="F:transaminase activity"/>
    <property type="evidence" value="ECO:0007669"/>
    <property type="project" value="UniProtKB-KW"/>
</dbReference>
<evidence type="ECO:0000256" key="2">
    <source>
        <dbReference type="PIRSR" id="PIRSR000390-1"/>
    </source>
</evidence>
<dbReference type="GO" id="GO:0000271">
    <property type="term" value="P:polysaccharide biosynthetic process"/>
    <property type="evidence" value="ECO:0007669"/>
    <property type="project" value="TreeGrafter"/>
</dbReference>
<dbReference type="EMBL" id="CP061799">
    <property type="protein sequence ID" value="QTA83263.1"/>
    <property type="molecule type" value="Genomic_DNA"/>
</dbReference>
<dbReference type="Pfam" id="PF01041">
    <property type="entry name" value="DegT_DnrJ_EryC1"/>
    <property type="match status" value="1"/>
</dbReference>
<dbReference type="InterPro" id="IPR015422">
    <property type="entry name" value="PyrdxlP-dep_Trfase_small"/>
</dbReference>
<gene>
    <name evidence="5" type="ORF">dnl_56590</name>
</gene>
<sequence length="412" mass="46815">MLKLFAHIGIRQAKNIAKLILGYPVSYPSLGSMTLDKDDVIIARSWLKDRPDWNNNELVSEYEKQFALWNGSKYAFAFMGGRVALSACIHALDLNSGDEVIIPGYTCVVVPNAFQFAGIKPVYSDIELETYGLDASLIEDKITQNTKAVMLHHLYGLVCRDYEQIINIARKHNLKVIEDCAHSTGAEYKGIKVGNYGDAAFYSSEQSKIFTTIQGGIAVTNNDVIAEKMREYYNQAPIPDDIWIDKQLNNVIFNYYAFKHPQRWLLGDIARLKYSRKQLISTTHEEECGIQPVHYGRKMSSPIAAIGINQLKKIDHYNSIRRKNALRWDEWCNEKKYKKPVVIDNSVPVYLRYPVMVEQQKKINTSWASKELGVQAGVWFMSNIHPADRPVNGCPNADKAVKQCINFPGLLK</sequence>
<dbReference type="KEGG" id="dli:dnl_56590"/>
<comment type="similarity">
    <text evidence="1 4">Belongs to the DegT/DnrJ/EryC1 family.</text>
</comment>
<keyword evidence="6" id="KW-1185">Reference proteome</keyword>
<keyword evidence="5" id="KW-0032">Aminotransferase</keyword>
<reference evidence="5" key="1">
    <citation type="journal article" date="2021" name="Microb. Physiol.">
        <title>Proteogenomic Insights into the Physiology of Marine, Sulfate-Reducing, Filamentous Desulfonema limicola and Desulfonema magnum.</title>
        <authorList>
            <person name="Schnaars V."/>
            <person name="Wohlbrand L."/>
            <person name="Scheve S."/>
            <person name="Hinrichs C."/>
            <person name="Reinhardt R."/>
            <person name="Rabus R."/>
        </authorList>
    </citation>
    <scope>NUCLEOTIDE SEQUENCE</scope>
    <source>
        <strain evidence="5">5ac10</strain>
    </source>
</reference>
<keyword evidence="5" id="KW-0808">Transferase</keyword>
<accession>A0A975GJS2</accession>
<dbReference type="InterPro" id="IPR000653">
    <property type="entry name" value="DegT/StrS_aminotransferase"/>
</dbReference>
<dbReference type="GO" id="GO:0030170">
    <property type="term" value="F:pyridoxal phosphate binding"/>
    <property type="evidence" value="ECO:0007669"/>
    <property type="project" value="TreeGrafter"/>
</dbReference>
<keyword evidence="3 4" id="KW-0663">Pyridoxal phosphate</keyword>
<evidence type="ECO:0000313" key="5">
    <source>
        <dbReference type="EMBL" id="QTA83263.1"/>
    </source>
</evidence>